<feature type="transmembrane region" description="Helical" evidence="1">
    <location>
        <begin position="394"/>
        <end position="409"/>
    </location>
</feature>
<evidence type="ECO:0008006" key="4">
    <source>
        <dbReference type="Google" id="ProtNLM"/>
    </source>
</evidence>
<feature type="transmembrane region" description="Helical" evidence="1">
    <location>
        <begin position="416"/>
        <end position="438"/>
    </location>
</feature>
<evidence type="ECO:0000313" key="3">
    <source>
        <dbReference type="Proteomes" id="UP000028547"/>
    </source>
</evidence>
<dbReference type="EMBL" id="JPMI01000098">
    <property type="protein sequence ID" value="KFA92314.1"/>
    <property type="molecule type" value="Genomic_DNA"/>
</dbReference>
<dbReference type="AlphaFoldDB" id="A0A084SV29"/>
<accession>A0A084SV29</accession>
<evidence type="ECO:0000256" key="1">
    <source>
        <dbReference type="SAM" id="Phobius"/>
    </source>
</evidence>
<comment type="caution">
    <text evidence="2">The sequence shown here is derived from an EMBL/GenBank/DDBJ whole genome shotgun (WGS) entry which is preliminary data.</text>
</comment>
<feature type="transmembrane region" description="Helical" evidence="1">
    <location>
        <begin position="118"/>
        <end position="138"/>
    </location>
</feature>
<feature type="transmembrane region" description="Helical" evidence="1">
    <location>
        <begin position="282"/>
        <end position="300"/>
    </location>
</feature>
<feature type="transmembrane region" description="Helical" evidence="1">
    <location>
        <begin position="218"/>
        <end position="240"/>
    </location>
</feature>
<proteinExistence type="predicted"/>
<dbReference type="Proteomes" id="UP000028547">
    <property type="component" value="Unassembled WGS sequence"/>
</dbReference>
<dbReference type="PANTHER" id="PTHR38454">
    <property type="entry name" value="INTEGRAL MEMBRANE PROTEIN-RELATED"/>
    <property type="match status" value="1"/>
</dbReference>
<name>A0A084SV29_9BACT</name>
<organism evidence="2 3">
    <name type="scientific">Archangium violaceum Cb vi76</name>
    <dbReference type="NCBI Taxonomy" id="1406225"/>
    <lineage>
        <taxon>Bacteria</taxon>
        <taxon>Pseudomonadati</taxon>
        <taxon>Myxococcota</taxon>
        <taxon>Myxococcia</taxon>
        <taxon>Myxococcales</taxon>
        <taxon>Cystobacterineae</taxon>
        <taxon>Archangiaceae</taxon>
        <taxon>Archangium</taxon>
    </lineage>
</organism>
<gene>
    <name evidence="2" type="ORF">Q664_16040</name>
</gene>
<protein>
    <recommendedName>
        <fullName evidence="4">YfhO family protein</fullName>
    </recommendedName>
</protein>
<reference evidence="2 3" key="1">
    <citation type="submission" date="2014-07" db="EMBL/GenBank/DDBJ databases">
        <title>Draft Genome Sequence of Gephyronic Acid Producer, Cystobacter violaceus Strain Cb vi76.</title>
        <authorList>
            <person name="Stevens D.C."/>
            <person name="Young J."/>
            <person name="Carmichael R."/>
            <person name="Tan J."/>
            <person name="Taylor R.E."/>
        </authorList>
    </citation>
    <scope>NUCLEOTIDE SEQUENCE [LARGE SCALE GENOMIC DNA]</scope>
    <source>
        <strain evidence="2 3">Cb vi76</strain>
    </source>
</reference>
<keyword evidence="1" id="KW-1133">Transmembrane helix</keyword>
<dbReference type="InterPro" id="IPR018580">
    <property type="entry name" value="Uncharacterised_YfhO"/>
</dbReference>
<feature type="transmembrane region" description="Helical" evidence="1">
    <location>
        <begin position="12"/>
        <end position="30"/>
    </location>
</feature>
<dbReference type="RefSeq" id="WP_043395326.1">
    <property type="nucleotide sequence ID" value="NZ_JPMI01000098.1"/>
</dbReference>
<keyword evidence="1" id="KW-0812">Transmembrane</keyword>
<feature type="transmembrane region" description="Helical" evidence="1">
    <location>
        <begin position="698"/>
        <end position="718"/>
    </location>
</feature>
<feature type="transmembrane region" description="Helical" evidence="1">
    <location>
        <begin position="307"/>
        <end position="329"/>
    </location>
</feature>
<evidence type="ECO:0000313" key="2">
    <source>
        <dbReference type="EMBL" id="KFA92314.1"/>
    </source>
</evidence>
<keyword evidence="1" id="KW-0472">Membrane</keyword>
<feature type="transmembrane region" description="Helical" evidence="1">
    <location>
        <begin position="190"/>
        <end position="206"/>
    </location>
</feature>
<sequence length="727" mass="78362">MSGRRLRALGPLLVPVAVALFVFRGLLFLGELPFRRDMGRLFVPLKRVLSESLRAGTLPEWWPWDGLGMPFIAVPVISTFHPSTVFFTVLPFHAAFVLQMLVPVPTALLGTWRLGRALGLRPVFAALAATAYTLGPYFLGVTEFTATSLAAAALPWLWWGALRCRTGGRLRPVVLALSLAWMLLAGDPHLSIMGLMGAAVLMVRPTRPRQWVRPARSLALGTVLAVALSAVQLVPSLMLFRESPRSSGAGIVSPDYWRFDLHQLSGMVDPGALAGRDVMFEMTYLGLGVVALVLGGSLARGRLRFQLVGIALVSLVLATGSATPLWSLFSAIVPFWKSFQFPVKAIGPVMLALPLLAARGAQQVLRWDRSRFLPGALCALAAGAGTFMGVWGPASWALLLAGALALAAWRRALVPVLSYVALAGVALDLGLANGRLVLTAPVDFYAPPPLAEVLQRNGVSGEGFNYVFLWKPARSHEPGPELDAVQNAALIPLRGALHGLPTANVYLQGFSARYNELVLRNQEQWVGKLAGVFGSRLFIASPSELRPEQREQALGHDERADAMAVPLRRFLPRAYVTGGVTVLPRAQVVDYLGSSRFRPGGEVVLEAEAEGVDASLKHAPTGPARPVERIRREGDVVEVEVTLSSPGMLVLNESYFAGVEASEEGRRLPMYPANHAVRAVPLSKGRHVVRFEYRTPGLLAGSLTSAVAVGVLAATGVLQRRSRRRAQ</sequence>
<dbReference type="PANTHER" id="PTHR38454:SF1">
    <property type="entry name" value="INTEGRAL MEMBRANE PROTEIN"/>
    <property type="match status" value="1"/>
</dbReference>